<evidence type="ECO:0000313" key="1">
    <source>
        <dbReference type="EMBL" id="KIJ97049.1"/>
    </source>
</evidence>
<protein>
    <submittedName>
        <fullName evidence="1">Uncharacterized protein</fullName>
    </submittedName>
</protein>
<keyword evidence="2" id="KW-1185">Reference proteome</keyword>
<organism evidence="1 2">
    <name type="scientific">Laccaria amethystina LaAM-08-1</name>
    <dbReference type="NCBI Taxonomy" id="1095629"/>
    <lineage>
        <taxon>Eukaryota</taxon>
        <taxon>Fungi</taxon>
        <taxon>Dikarya</taxon>
        <taxon>Basidiomycota</taxon>
        <taxon>Agaricomycotina</taxon>
        <taxon>Agaricomycetes</taxon>
        <taxon>Agaricomycetidae</taxon>
        <taxon>Agaricales</taxon>
        <taxon>Agaricineae</taxon>
        <taxon>Hydnangiaceae</taxon>
        <taxon>Laccaria</taxon>
    </lineage>
</organism>
<dbReference type="Proteomes" id="UP000054477">
    <property type="component" value="Unassembled WGS sequence"/>
</dbReference>
<name>A0A0C9WL92_9AGAR</name>
<proteinExistence type="predicted"/>
<evidence type="ECO:0000313" key="2">
    <source>
        <dbReference type="Proteomes" id="UP000054477"/>
    </source>
</evidence>
<dbReference type="HOGENOM" id="CLU_2527791_0_0_1"/>
<reference evidence="2" key="2">
    <citation type="submission" date="2015-01" db="EMBL/GenBank/DDBJ databases">
        <title>Evolutionary Origins and Diversification of the Mycorrhizal Mutualists.</title>
        <authorList>
            <consortium name="DOE Joint Genome Institute"/>
            <consortium name="Mycorrhizal Genomics Consortium"/>
            <person name="Kohler A."/>
            <person name="Kuo A."/>
            <person name="Nagy L.G."/>
            <person name="Floudas D."/>
            <person name="Copeland A."/>
            <person name="Barry K.W."/>
            <person name="Cichocki N."/>
            <person name="Veneault-Fourrey C."/>
            <person name="LaButti K."/>
            <person name="Lindquist E.A."/>
            <person name="Lipzen A."/>
            <person name="Lundell T."/>
            <person name="Morin E."/>
            <person name="Murat C."/>
            <person name="Riley R."/>
            <person name="Ohm R."/>
            <person name="Sun H."/>
            <person name="Tunlid A."/>
            <person name="Henrissat B."/>
            <person name="Grigoriev I.V."/>
            <person name="Hibbett D.S."/>
            <person name="Martin F."/>
        </authorList>
    </citation>
    <scope>NUCLEOTIDE SEQUENCE [LARGE SCALE GENOMIC DNA]</scope>
    <source>
        <strain evidence="2">LaAM-08-1</strain>
    </source>
</reference>
<dbReference type="AlphaFoldDB" id="A0A0C9WL92"/>
<dbReference type="EMBL" id="KN838703">
    <property type="protein sequence ID" value="KIJ97049.1"/>
    <property type="molecule type" value="Genomic_DNA"/>
</dbReference>
<gene>
    <name evidence="1" type="ORF">K443DRAFT_260512</name>
</gene>
<reference evidence="1 2" key="1">
    <citation type="submission" date="2014-04" db="EMBL/GenBank/DDBJ databases">
        <authorList>
            <consortium name="DOE Joint Genome Institute"/>
            <person name="Kuo A."/>
            <person name="Kohler A."/>
            <person name="Nagy L.G."/>
            <person name="Floudas D."/>
            <person name="Copeland A."/>
            <person name="Barry K.W."/>
            <person name="Cichocki N."/>
            <person name="Veneault-Fourrey C."/>
            <person name="LaButti K."/>
            <person name="Lindquist E.A."/>
            <person name="Lipzen A."/>
            <person name="Lundell T."/>
            <person name="Morin E."/>
            <person name="Murat C."/>
            <person name="Sun H."/>
            <person name="Tunlid A."/>
            <person name="Henrissat B."/>
            <person name="Grigoriev I.V."/>
            <person name="Hibbett D.S."/>
            <person name="Martin F."/>
            <person name="Nordberg H.P."/>
            <person name="Cantor M.N."/>
            <person name="Hua S.X."/>
        </authorList>
    </citation>
    <scope>NUCLEOTIDE SEQUENCE [LARGE SCALE GENOMIC DNA]</scope>
    <source>
        <strain evidence="1 2">LaAM-08-1</strain>
    </source>
</reference>
<accession>A0A0C9WL92</accession>
<sequence>MHSTSRQTEPVISFGASACHVNEWMLFCLIKMMRDPSTLSTNYKINGEMKQHTDRIYRQPFCNSYFPVSGIPHGTLDRRPPRSD</sequence>